<dbReference type="Proteomes" id="UP000017813">
    <property type="component" value="Unassembled WGS sequence"/>
</dbReference>
<dbReference type="eggNOG" id="COG3039">
    <property type="taxonomic scope" value="Bacteria"/>
</dbReference>
<reference evidence="2 3" key="1">
    <citation type="submission" date="2010-03" db="EMBL/GenBank/DDBJ databases">
        <authorList>
            <consortium name="The Broad Institute Genome Sequencing Platform"/>
            <person name="Ward D."/>
            <person name="Earl A."/>
            <person name="Feldgarden M."/>
            <person name="Gevers D."/>
            <person name="Young S."/>
            <person name="Zeng Q."/>
            <person name="Koehrsen M."/>
            <person name="Alvarado L."/>
            <person name="Berlin A.M."/>
            <person name="Borenstein D."/>
            <person name="Chapman S.B."/>
            <person name="Chen Z."/>
            <person name="Engels R."/>
            <person name="Freedman E."/>
            <person name="Gellesch M."/>
            <person name="Goldberg J."/>
            <person name="Griggs A."/>
            <person name="Gujja S."/>
            <person name="Heilman E.R."/>
            <person name="Heiman D.I."/>
            <person name="Hepburn T.A."/>
            <person name="Howarth C."/>
            <person name="Jen D."/>
            <person name="Larson L."/>
            <person name="Mehta T."/>
            <person name="Park D."/>
            <person name="Pearson M."/>
            <person name="Richards J."/>
            <person name="Roberts A."/>
            <person name="Saif S."/>
            <person name="Shea T.D."/>
            <person name="Shenoy N."/>
            <person name="Sisk P."/>
            <person name="Stolte C."/>
            <person name="Sykes S.N."/>
            <person name="Walk T."/>
            <person name="White J."/>
            <person name="Yandava C."/>
            <person name="Izard J."/>
            <person name="Baranova O.V."/>
            <person name="Blanton J.M."/>
            <person name="Tanner A.C."/>
            <person name="Dewhirst F."/>
            <person name="Haas B."/>
            <person name="Nusbaum C."/>
            <person name="Birren B."/>
        </authorList>
    </citation>
    <scope>NUCLEOTIDE SEQUENCE [LARGE SCALE GENOMIC DNA]</scope>
    <source>
        <strain evidence="2 3">ATCC 29453</strain>
    </source>
</reference>
<keyword evidence="3" id="KW-1185">Reference proteome</keyword>
<accession>V9H793</accession>
<feature type="domain" description="Transposase DDE" evidence="1">
    <location>
        <begin position="107"/>
        <end position="254"/>
    </location>
</feature>
<proteinExistence type="predicted"/>
<protein>
    <recommendedName>
        <fullName evidence="1">Transposase DDE domain-containing protein</fullName>
    </recommendedName>
</protein>
<organism evidence="2 3">
    <name type="scientific">Simonsiella muelleri ATCC 29453</name>
    <dbReference type="NCBI Taxonomy" id="641147"/>
    <lineage>
        <taxon>Bacteria</taxon>
        <taxon>Pseudomonadati</taxon>
        <taxon>Pseudomonadota</taxon>
        <taxon>Betaproteobacteria</taxon>
        <taxon>Neisseriales</taxon>
        <taxon>Neisseriaceae</taxon>
        <taxon>Simonsiella</taxon>
    </lineage>
</organism>
<dbReference type="STRING" id="641147.HMPREF9021_02398"/>
<name>V9H793_9NEIS</name>
<dbReference type="EMBL" id="ADCY02000061">
    <property type="protein sequence ID" value="EFG29771.2"/>
    <property type="molecule type" value="Genomic_DNA"/>
</dbReference>
<evidence type="ECO:0000313" key="2">
    <source>
        <dbReference type="EMBL" id="EFG29771.2"/>
    </source>
</evidence>
<dbReference type="RefSeq" id="WP_002642954.1">
    <property type="nucleotide sequence ID" value="NZ_JH815311.1"/>
</dbReference>
<dbReference type="NCBIfam" id="NF033520">
    <property type="entry name" value="transpos_IS982"/>
    <property type="match status" value="1"/>
</dbReference>
<dbReference type="PANTHER" id="PTHR35604">
    <property type="entry name" value="TRANSPOSASE INSH FOR INSERTION SEQUENCE ELEMENT IS5A-RELATED"/>
    <property type="match status" value="1"/>
</dbReference>
<dbReference type="PANTHER" id="PTHR35604:SF2">
    <property type="entry name" value="TRANSPOSASE INSH FOR INSERTION SEQUENCE ELEMENT IS5A-RELATED"/>
    <property type="match status" value="1"/>
</dbReference>
<reference evidence="2 3" key="2">
    <citation type="submission" date="2011-10" db="EMBL/GenBank/DDBJ databases">
        <title>The Genome Sequence of Simonsiella muelleri ATCC 29453.</title>
        <authorList>
            <consortium name="The Broad Institute Genome Sequencing Platform"/>
            <consortium name="The Broad Institute Genome Sequencing Center for Infectious Disease"/>
            <person name="Earl A."/>
            <person name="Ward D."/>
            <person name="Feldgarden M."/>
            <person name="Gevers D."/>
            <person name="Izard J."/>
            <person name="Baranova O.V."/>
            <person name="Blanton J.M."/>
            <person name="Tanner A.C."/>
            <person name="Dewhirst F."/>
            <person name="Young S.K."/>
            <person name="Zeng Q."/>
            <person name="Gargeya S."/>
            <person name="Fitzgerald M."/>
            <person name="Haas B."/>
            <person name="Abouelleil A."/>
            <person name="Alvarado L."/>
            <person name="Arachchi H.M."/>
            <person name="Berlin A."/>
            <person name="Brown A."/>
            <person name="Chapman S.B."/>
            <person name="Chen Z."/>
            <person name="Dunbar C."/>
            <person name="Freedman E."/>
            <person name="Gearin G."/>
            <person name="Goldberg J."/>
            <person name="Griggs A."/>
            <person name="Gujja S."/>
            <person name="Heiman D."/>
            <person name="Howarth C."/>
            <person name="Larson L."/>
            <person name="Lui A."/>
            <person name="MacDonald P.J.P."/>
            <person name="Montmayeur A."/>
            <person name="Murphy C."/>
            <person name="Neiman D."/>
            <person name="Pearson M."/>
            <person name="Priest M."/>
            <person name="Roberts A."/>
            <person name="Saif S."/>
            <person name="Shea T."/>
            <person name="Shenoy N."/>
            <person name="Sisk P."/>
            <person name="Stolte C."/>
            <person name="Sykes S."/>
            <person name="Wortman J."/>
            <person name="Nusbaum C."/>
            <person name="Birren B."/>
        </authorList>
    </citation>
    <scope>NUCLEOTIDE SEQUENCE [LARGE SCALE GENOMIC DNA]</scope>
    <source>
        <strain evidence="2 3">ATCC 29453</strain>
    </source>
</reference>
<dbReference type="InterPro" id="IPR025668">
    <property type="entry name" value="Tnp_DDE_dom"/>
</dbReference>
<dbReference type="AlphaFoldDB" id="V9H793"/>
<comment type="caution">
    <text evidence="2">The sequence shown here is derived from an EMBL/GenBank/DDBJ whole genome shotgun (WGS) entry which is preliminary data.</text>
</comment>
<sequence length="293" mass="34352">MPQDEFIIKTYLMVDALYNQLVQKPLRQGGFAPKLSDCELICMEIVGEFLGMDTDKKIWQYFKQHWQNWVPNLGSYPNFAKQCANLYWVKQQMHQKITANWCEQTEYYADAFPIAVCKFARAKRHQNFRAYATFGYYASKKETYYGFKGHLLITRSGMIKAFTFTAANVDERQVLPELLEGKTGFVGADKGYLSSELKDEMKQSHINLQTPYRSNMKDDRSPQFLKWLKNSRRIIETVIGQLTERFNMEIVRTKNLFHQSNRFIRKILSHNFCCLLNQQIQHPITQFAGLIGC</sequence>
<dbReference type="OrthoDB" id="9798237at2"/>
<dbReference type="HOGENOM" id="CLU_073308_2_2_4"/>
<gene>
    <name evidence="2" type="ORF">HMPREF9021_02398</name>
</gene>
<evidence type="ECO:0000313" key="3">
    <source>
        <dbReference type="Proteomes" id="UP000017813"/>
    </source>
</evidence>
<dbReference type="Pfam" id="PF13612">
    <property type="entry name" value="DDE_Tnp_1_3"/>
    <property type="match status" value="1"/>
</dbReference>
<evidence type="ECO:0000259" key="1">
    <source>
        <dbReference type="Pfam" id="PF13612"/>
    </source>
</evidence>